<feature type="domain" description="RNase H type-1" evidence="1">
    <location>
        <begin position="14"/>
        <end position="136"/>
    </location>
</feature>
<reference evidence="2" key="2">
    <citation type="submission" date="2021-12" db="EMBL/GenBank/DDBJ databases">
        <title>Resequencing data analysis of finger millet.</title>
        <authorList>
            <person name="Hatakeyama M."/>
            <person name="Aluri S."/>
            <person name="Balachadran M.T."/>
            <person name="Sivarajan S.R."/>
            <person name="Poveda L."/>
            <person name="Shimizu-Inatsugi R."/>
            <person name="Schlapbach R."/>
            <person name="Sreeman S.M."/>
            <person name="Shimizu K.K."/>
        </authorList>
    </citation>
    <scope>NUCLEOTIDE SEQUENCE</scope>
</reference>
<dbReference type="AlphaFoldDB" id="A0AAV5EBR7"/>
<dbReference type="EMBL" id="BQKI01000075">
    <property type="protein sequence ID" value="GJN20559.1"/>
    <property type="molecule type" value="Genomic_DNA"/>
</dbReference>
<dbReference type="InterPro" id="IPR044730">
    <property type="entry name" value="RNase_H-like_dom_plant"/>
</dbReference>
<dbReference type="GO" id="GO:0003676">
    <property type="term" value="F:nucleic acid binding"/>
    <property type="evidence" value="ECO:0007669"/>
    <property type="project" value="InterPro"/>
</dbReference>
<dbReference type="PANTHER" id="PTHR47723:SF24">
    <property type="entry name" value="RNASE H TYPE-1 DOMAIN-CONTAINING PROTEIN"/>
    <property type="match status" value="1"/>
</dbReference>
<dbReference type="InterPro" id="IPR012337">
    <property type="entry name" value="RNaseH-like_sf"/>
</dbReference>
<dbReference type="SUPFAM" id="SSF53098">
    <property type="entry name" value="Ribonuclease H-like"/>
    <property type="match status" value="1"/>
</dbReference>
<keyword evidence="3" id="KW-1185">Reference proteome</keyword>
<evidence type="ECO:0000313" key="2">
    <source>
        <dbReference type="EMBL" id="GJN20559.1"/>
    </source>
</evidence>
<reference evidence="2" key="1">
    <citation type="journal article" date="2018" name="DNA Res.">
        <title>Multiple hybrid de novo genome assembly of finger millet, an orphan allotetraploid crop.</title>
        <authorList>
            <person name="Hatakeyama M."/>
            <person name="Aluri S."/>
            <person name="Balachadran M.T."/>
            <person name="Sivarajan S.R."/>
            <person name="Patrignani A."/>
            <person name="Gruter S."/>
            <person name="Poveda L."/>
            <person name="Shimizu-Inatsugi R."/>
            <person name="Baeten J."/>
            <person name="Francoijs K.J."/>
            <person name="Nataraja K.N."/>
            <person name="Reddy Y.A.N."/>
            <person name="Phadnis S."/>
            <person name="Ravikumar R.L."/>
            <person name="Schlapbach R."/>
            <person name="Sreeman S.M."/>
            <person name="Shimizu K.K."/>
        </authorList>
    </citation>
    <scope>NUCLEOTIDE SEQUENCE</scope>
</reference>
<dbReference type="Pfam" id="PF13456">
    <property type="entry name" value="RVT_3"/>
    <property type="match status" value="1"/>
</dbReference>
<dbReference type="CDD" id="cd06222">
    <property type="entry name" value="RNase_H_like"/>
    <property type="match status" value="1"/>
</dbReference>
<dbReference type="Gene3D" id="3.30.420.10">
    <property type="entry name" value="Ribonuclease H-like superfamily/Ribonuclease H"/>
    <property type="match status" value="1"/>
</dbReference>
<dbReference type="Proteomes" id="UP001054889">
    <property type="component" value="Unassembled WGS sequence"/>
</dbReference>
<dbReference type="GO" id="GO:0004523">
    <property type="term" value="F:RNA-DNA hybrid ribonuclease activity"/>
    <property type="evidence" value="ECO:0007669"/>
    <property type="project" value="InterPro"/>
</dbReference>
<evidence type="ECO:0000313" key="3">
    <source>
        <dbReference type="Proteomes" id="UP001054889"/>
    </source>
</evidence>
<protein>
    <recommendedName>
        <fullName evidence="1">RNase H type-1 domain-containing protein</fullName>
    </recommendedName>
</protein>
<dbReference type="InterPro" id="IPR002156">
    <property type="entry name" value="RNaseH_domain"/>
</dbReference>
<proteinExistence type="predicted"/>
<gene>
    <name evidence="2" type="primary">gb07951</name>
    <name evidence="2" type="ORF">PR202_gb07951</name>
</gene>
<organism evidence="2 3">
    <name type="scientific">Eleusine coracana subsp. coracana</name>
    <dbReference type="NCBI Taxonomy" id="191504"/>
    <lineage>
        <taxon>Eukaryota</taxon>
        <taxon>Viridiplantae</taxon>
        <taxon>Streptophyta</taxon>
        <taxon>Embryophyta</taxon>
        <taxon>Tracheophyta</taxon>
        <taxon>Spermatophyta</taxon>
        <taxon>Magnoliopsida</taxon>
        <taxon>Liliopsida</taxon>
        <taxon>Poales</taxon>
        <taxon>Poaceae</taxon>
        <taxon>PACMAD clade</taxon>
        <taxon>Chloridoideae</taxon>
        <taxon>Cynodonteae</taxon>
        <taxon>Eleusininae</taxon>
        <taxon>Eleusine</taxon>
    </lineage>
</organism>
<sequence length="169" mass="18207">MKWEVPPDHVYKVNVDGAFSPAGRSGGWGFVIRNGVGEVLEAGAGKIEWAQDALQTEALAAMKGLEKASYWGMPRIILETDAANLGCALTSEVWDDSPNDNIFRGLKEFMASNFTSCIVKVCPRECNRVADGLASHGRNAAPNGEPMFWCSTPSIVRDLVSGDMPVSSN</sequence>
<name>A0AAV5EBR7_ELECO</name>
<dbReference type="PANTHER" id="PTHR47723">
    <property type="entry name" value="OS05G0353850 PROTEIN"/>
    <property type="match status" value="1"/>
</dbReference>
<accession>A0AAV5EBR7</accession>
<evidence type="ECO:0000259" key="1">
    <source>
        <dbReference type="Pfam" id="PF13456"/>
    </source>
</evidence>
<dbReference type="InterPro" id="IPR036397">
    <property type="entry name" value="RNaseH_sf"/>
</dbReference>
<comment type="caution">
    <text evidence="2">The sequence shown here is derived from an EMBL/GenBank/DDBJ whole genome shotgun (WGS) entry which is preliminary data.</text>
</comment>
<dbReference type="InterPro" id="IPR053151">
    <property type="entry name" value="RNase_H-like"/>
</dbReference>